<protein>
    <submittedName>
        <fullName evidence="6">Uncharacterized protein</fullName>
    </submittedName>
</protein>
<dbReference type="SUPFAM" id="SSF144083">
    <property type="entry name" value="Magnesium transport protein CorA, transmembrane region"/>
    <property type="match status" value="1"/>
</dbReference>
<evidence type="ECO:0000256" key="2">
    <source>
        <dbReference type="ARBA" id="ARBA00022692"/>
    </source>
</evidence>
<dbReference type="Proteomes" id="UP001595075">
    <property type="component" value="Unassembled WGS sequence"/>
</dbReference>
<proteinExistence type="predicted"/>
<reference evidence="6 7" key="1">
    <citation type="journal article" date="2024" name="Commun. Biol.">
        <title>Comparative genomic analysis of thermophilic fungi reveals convergent evolutionary adaptations and gene losses.</title>
        <authorList>
            <person name="Steindorff A.S."/>
            <person name="Aguilar-Pontes M.V."/>
            <person name="Robinson A.J."/>
            <person name="Andreopoulos B."/>
            <person name="LaButti K."/>
            <person name="Kuo A."/>
            <person name="Mondo S."/>
            <person name="Riley R."/>
            <person name="Otillar R."/>
            <person name="Haridas S."/>
            <person name="Lipzen A."/>
            <person name="Grimwood J."/>
            <person name="Schmutz J."/>
            <person name="Clum A."/>
            <person name="Reid I.D."/>
            <person name="Moisan M.C."/>
            <person name="Butler G."/>
            <person name="Nguyen T.T.M."/>
            <person name="Dewar K."/>
            <person name="Conant G."/>
            <person name="Drula E."/>
            <person name="Henrissat B."/>
            <person name="Hansel C."/>
            <person name="Singer S."/>
            <person name="Hutchinson M.I."/>
            <person name="de Vries R.P."/>
            <person name="Natvig D.O."/>
            <person name="Powell A.J."/>
            <person name="Tsang A."/>
            <person name="Grigoriev I.V."/>
        </authorList>
    </citation>
    <scope>NUCLEOTIDE SEQUENCE [LARGE SCALE GENOMIC DNA]</scope>
    <source>
        <strain evidence="6 7">CBS 494.80</strain>
    </source>
</reference>
<dbReference type="InterPro" id="IPR045863">
    <property type="entry name" value="CorA_TM1_TM2"/>
</dbReference>
<keyword evidence="7" id="KW-1185">Reference proteome</keyword>
<sequence>MRPERVEAWREQLPAPFNRPSPIIKRRASHDDLPSLEATRATCQEVRGSMGHGRRNSCGGALNSADRMVNWLRHINGSHVEKQREDSCAAVKKLKKLKRVSSTYSKTSPRFSDVLSVGSSSDGVRKCSVSFEAMTLEPTYAEISALTSQCFPRIEESGVKILEYSRNTFRVSEFSLEEVLTSNQILQPGNCVERVRWIFVDYHKIGCFWGSDFRFAQWGTDPALFEKSPIVLLQERLADLDREAGRPGLEEADIPGYKRIGKYYLQAPGCPEYLGLRINAQQWLHSQPYELLLDYLSSRPALCKMLQNTQQNDLEYGLAYIEALERLRDSAYQARPGLRDVHHRAESEGVYAYGSWDDHVERLEFYREHTILSCGSPRLFSVVADRLRRGEDSLRQNPDCALLYYTLARVSIENDEMMQDTPERALNKIFAGLKNDRAVDRKYVEVIFNLQQAVLDGLEYLEENQRELPIWGIPPFQNHQVNFHPEHTPSLVIRSLIQYEMDLVDEDFNSIIRHWGSLRSKVDRHLDVLLQFRVLEQQELAVEQRNIATEQHFMAVEEAKRSGVQARSIFVFTALTVVFLPLSFFTSYFGMDLSDMSSMNSRAFWKISGPLTAGIIGLLFAVVRATKAARQPDEERGMKSGLYTVAKSSWRSRLGMMDSKLKHV</sequence>
<dbReference type="EMBL" id="JAZHXI010000005">
    <property type="protein sequence ID" value="KAL2071772.1"/>
    <property type="molecule type" value="Genomic_DNA"/>
</dbReference>
<evidence type="ECO:0000313" key="7">
    <source>
        <dbReference type="Proteomes" id="UP001595075"/>
    </source>
</evidence>
<gene>
    <name evidence="6" type="ORF">VTL71DRAFT_13007</name>
</gene>
<evidence type="ECO:0000313" key="6">
    <source>
        <dbReference type="EMBL" id="KAL2071772.1"/>
    </source>
</evidence>
<dbReference type="Pfam" id="PF01544">
    <property type="entry name" value="CorA"/>
    <property type="match status" value="1"/>
</dbReference>
<dbReference type="InterPro" id="IPR002523">
    <property type="entry name" value="MgTranspt_CorA/ZnTranspt_ZntB"/>
</dbReference>
<comment type="caution">
    <text evidence="6">The sequence shown here is derived from an EMBL/GenBank/DDBJ whole genome shotgun (WGS) entry which is preliminary data.</text>
</comment>
<keyword evidence="2 5" id="KW-0812">Transmembrane</keyword>
<evidence type="ECO:0000256" key="1">
    <source>
        <dbReference type="ARBA" id="ARBA00004141"/>
    </source>
</evidence>
<name>A0ABR4CPR8_9HELO</name>
<evidence type="ECO:0000256" key="5">
    <source>
        <dbReference type="SAM" id="Phobius"/>
    </source>
</evidence>
<comment type="subcellular location">
    <subcellularLocation>
        <location evidence="1">Membrane</location>
        <topology evidence="1">Multi-pass membrane protein</topology>
    </subcellularLocation>
</comment>
<organism evidence="6 7">
    <name type="scientific">Oculimacula yallundae</name>
    <dbReference type="NCBI Taxonomy" id="86028"/>
    <lineage>
        <taxon>Eukaryota</taxon>
        <taxon>Fungi</taxon>
        <taxon>Dikarya</taxon>
        <taxon>Ascomycota</taxon>
        <taxon>Pezizomycotina</taxon>
        <taxon>Leotiomycetes</taxon>
        <taxon>Helotiales</taxon>
        <taxon>Ploettnerulaceae</taxon>
        <taxon>Oculimacula</taxon>
    </lineage>
</organism>
<keyword evidence="4 5" id="KW-0472">Membrane</keyword>
<keyword evidence="3 5" id="KW-1133">Transmembrane helix</keyword>
<accession>A0ABR4CPR8</accession>
<feature type="transmembrane region" description="Helical" evidence="5">
    <location>
        <begin position="569"/>
        <end position="591"/>
    </location>
</feature>
<evidence type="ECO:0000256" key="4">
    <source>
        <dbReference type="ARBA" id="ARBA00023136"/>
    </source>
</evidence>
<feature type="transmembrane region" description="Helical" evidence="5">
    <location>
        <begin position="603"/>
        <end position="623"/>
    </location>
</feature>
<dbReference type="Gene3D" id="1.20.58.340">
    <property type="entry name" value="Magnesium transport protein CorA, transmembrane region"/>
    <property type="match status" value="1"/>
</dbReference>
<evidence type="ECO:0000256" key="3">
    <source>
        <dbReference type="ARBA" id="ARBA00022989"/>
    </source>
</evidence>